<keyword evidence="1 2" id="KW-0808">Transferase</keyword>
<dbReference type="EMBL" id="JARJLM010000578">
    <property type="protein sequence ID" value="MDF3838298.1"/>
    <property type="molecule type" value="Genomic_DNA"/>
</dbReference>
<reference evidence="2 3" key="1">
    <citation type="submission" date="2023-03" db="EMBL/GenBank/DDBJ databases">
        <title>Draft assemblies of triclosan tolerant bacteria isolated from returned activated sludge.</title>
        <authorList>
            <person name="Van Hamelsveld S."/>
        </authorList>
    </citation>
    <scope>NUCLEOTIDE SEQUENCE [LARGE SCALE GENOMIC DNA]</scope>
    <source>
        <strain evidence="2 3">GW210010_S58</strain>
    </source>
</reference>
<dbReference type="InterPro" id="IPR044855">
    <property type="entry name" value="CoA-Trfase_III_dom3_sf"/>
</dbReference>
<keyword evidence="3" id="KW-1185">Reference proteome</keyword>
<dbReference type="Pfam" id="PF02515">
    <property type="entry name" value="CoA_transf_3"/>
    <property type="match status" value="1"/>
</dbReference>
<dbReference type="SUPFAM" id="SSF89796">
    <property type="entry name" value="CoA-transferase family III (CaiB/BaiF)"/>
    <property type="match status" value="1"/>
</dbReference>
<dbReference type="PANTHER" id="PTHR48207:SF4">
    <property type="entry name" value="BLL6097 PROTEIN"/>
    <property type="match status" value="1"/>
</dbReference>
<evidence type="ECO:0000313" key="2">
    <source>
        <dbReference type="EMBL" id="MDF3838298.1"/>
    </source>
</evidence>
<evidence type="ECO:0000256" key="1">
    <source>
        <dbReference type="ARBA" id="ARBA00022679"/>
    </source>
</evidence>
<dbReference type="InterPro" id="IPR003673">
    <property type="entry name" value="CoA-Trfase_fam_III"/>
</dbReference>
<dbReference type="InterPro" id="IPR023606">
    <property type="entry name" value="CoA-Trfase_III_dom_1_sf"/>
</dbReference>
<dbReference type="Gene3D" id="3.30.1540.10">
    <property type="entry name" value="formyl-coa transferase, domain 3"/>
    <property type="match status" value="1"/>
</dbReference>
<dbReference type="InterPro" id="IPR050483">
    <property type="entry name" value="CoA-transferase_III_domain"/>
</dbReference>
<proteinExistence type="predicted"/>
<dbReference type="GO" id="GO:0016740">
    <property type="term" value="F:transferase activity"/>
    <property type="evidence" value="ECO:0007669"/>
    <property type="project" value="UniProtKB-KW"/>
</dbReference>
<comment type="caution">
    <text evidence="2">The sequence shown here is derived from an EMBL/GenBank/DDBJ whole genome shotgun (WGS) entry which is preliminary data.</text>
</comment>
<dbReference type="RefSeq" id="WP_276268286.1">
    <property type="nucleotide sequence ID" value="NZ_JARJLM010000578.1"/>
</dbReference>
<evidence type="ECO:0000313" key="3">
    <source>
        <dbReference type="Proteomes" id="UP001216674"/>
    </source>
</evidence>
<sequence>MTQALPLDGIRVIDYSHFLAGPYLSRCLAALGAEVIKVERPTTGDAGRQHPYFVDGQSGYFLQQNMGKKGLCINLKDPRGLELMHRLADTADVFVENYRPGALDKLGLGYKALSERNPKLVYCSVSAYGHTGPDSHRAGFGLIAEAKSGIMQMVGSPGEAPPLLRIALGDMYTGIHGVASVCAALLGRVKSGRGQHIDMALYDCLVSMHEYAVQCYTMSGGQEVPVQTGHDLPQSTLYGVFTASDGYVVIAAQVDDAWKRFAALVGGEAFAADTRMHTAAGRNAHRAEILPVARGWVAQRTVAQCLVALDAIDVPCAKVQRIDEVLADPQVAARGMVIEQAHPLLGKVRLPNLPFRFSDCDTTQKMPAPLMGQHNLDIAAELGFTAAQIDAMVNDGVLYAEATARSTT</sequence>
<dbReference type="Proteomes" id="UP001216674">
    <property type="component" value="Unassembled WGS sequence"/>
</dbReference>
<organism evidence="2 3">
    <name type="scientific">Cupriavidus basilensis</name>
    <dbReference type="NCBI Taxonomy" id="68895"/>
    <lineage>
        <taxon>Bacteria</taxon>
        <taxon>Pseudomonadati</taxon>
        <taxon>Pseudomonadota</taxon>
        <taxon>Betaproteobacteria</taxon>
        <taxon>Burkholderiales</taxon>
        <taxon>Burkholderiaceae</taxon>
        <taxon>Cupriavidus</taxon>
    </lineage>
</organism>
<name>A0ABT6B0A3_9BURK</name>
<dbReference type="PANTHER" id="PTHR48207">
    <property type="entry name" value="SUCCINATE--HYDROXYMETHYLGLUTARATE COA-TRANSFERASE"/>
    <property type="match status" value="1"/>
</dbReference>
<protein>
    <submittedName>
        <fullName evidence="2">CoA transferase</fullName>
    </submittedName>
</protein>
<accession>A0ABT6B0A3</accession>
<dbReference type="Gene3D" id="3.40.50.10540">
    <property type="entry name" value="Crotonobetainyl-coa:carnitine coa-transferase, domain 1"/>
    <property type="match status" value="1"/>
</dbReference>
<gene>
    <name evidence="2" type="ORF">P3W85_36015</name>
</gene>